<protein>
    <recommendedName>
        <fullName evidence="5">cytochrome-c oxidase</fullName>
        <ecNumber evidence="5">7.1.1.9</ecNumber>
    </recommendedName>
    <alternativeName>
        <fullName evidence="20">Cytochrome c oxidase polypeptide I homolog</fullName>
    </alternativeName>
</protein>
<feature type="transmembrane region" description="Helical" evidence="23">
    <location>
        <begin position="45"/>
        <end position="64"/>
    </location>
</feature>
<feature type="transmembrane region" description="Helical" evidence="23">
    <location>
        <begin position="233"/>
        <end position="257"/>
    </location>
</feature>
<keyword evidence="14 23" id="KW-1133">Transmembrane helix</keyword>
<sequence>MPATPAPKYMTEGEAGLCAAFGLGALLCLVASAKAADPAFGFHAGLFSFAAVAGIVAILRRYAARDPEPVPQEIGGRPNYNLGPIKFATIASMGWGIAGFLVGCIIAFQLWAPSLNLSLEYTTFGRLRPLHTSAVIFAFGGNVLIATSLYVVQRTCRARLAGDLAPWFVVLGYNLFIVIAGTGYLLGVTQSKEYAEPEWYADLWLTVVWVVYLVVFLATLAKRREPHIFVANWFYLAFIVTIAMLHVVNNLALPVSVFGSKSYPIFSGVQDALVQWWYGHNAVGFFLTAGFLAIMYYFIPKRAERPVYSYRLSIIHFWALIFMYIWAGPHHLHYTALPDWAQTLGMTFSIMLWMPSWGGMINGLMTLSGAWDKLRTDPILRLMVVSLAFYGMATFEGPMMSIKAVNALSHYTDWTIGHVHSGALGWVAYVSFGALYCLVPWLWNRREVYSLRLVEWHFWVSTLGIVLYITAMWVAGIMQGLMWRATNDFGFLEYSFVETVEAMQPYYLVRALGGVLFLIGALIMAYNLAMTILGREATASNPASASGATLVPAE</sequence>
<evidence type="ECO:0000256" key="8">
    <source>
        <dbReference type="ARBA" id="ARBA00022617"/>
    </source>
</evidence>
<dbReference type="GO" id="GO:0022904">
    <property type="term" value="P:respiratory electron transport chain"/>
    <property type="evidence" value="ECO:0007669"/>
    <property type="project" value="TreeGrafter"/>
</dbReference>
<dbReference type="InterPro" id="IPR000883">
    <property type="entry name" value="Cyt_C_Oxase_1"/>
</dbReference>
<feature type="transmembrane region" description="Helical" evidence="23">
    <location>
        <begin position="85"/>
        <end position="112"/>
    </location>
</feature>
<dbReference type="EC" id="7.1.1.9" evidence="5"/>
<keyword evidence="17 23" id="KW-0472">Membrane</keyword>
<dbReference type="EMBL" id="AP024145">
    <property type="protein sequence ID" value="BCM87132.1"/>
    <property type="molecule type" value="Genomic_DNA"/>
</dbReference>
<feature type="transmembrane region" description="Helical" evidence="23">
    <location>
        <begin position="379"/>
        <end position="402"/>
    </location>
</feature>
<evidence type="ECO:0000256" key="2">
    <source>
        <dbReference type="ARBA" id="ARBA00004651"/>
    </source>
</evidence>
<dbReference type="Pfam" id="PF00115">
    <property type="entry name" value="COX1"/>
    <property type="match status" value="1"/>
</dbReference>
<evidence type="ECO:0000256" key="21">
    <source>
        <dbReference type="PIRSR" id="PIRSR604677-50"/>
    </source>
</evidence>
<keyword evidence="13 22" id="KW-0249">Electron transport</keyword>
<dbReference type="FunFam" id="1.20.210.10:FF:000005">
    <property type="entry name" value="Cytochrome c oxidase, cbb3-type, subunit I"/>
    <property type="match status" value="1"/>
</dbReference>
<evidence type="ECO:0000256" key="15">
    <source>
        <dbReference type="ARBA" id="ARBA00023004"/>
    </source>
</evidence>
<organism evidence="25 26">
    <name type="scientific">Methylobacterium indicum</name>
    <dbReference type="NCBI Taxonomy" id="1775910"/>
    <lineage>
        <taxon>Bacteria</taxon>
        <taxon>Pseudomonadati</taxon>
        <taxon>Pseudomonadota</taxon>
        <taxon>Alphaproteobacteria</taxon>
        <taxon>Hyphomicrobiales</taxon>
        <taxon>Methylobacteriaceae</taxon>
        <taxon>Methylobacterium</taxon>
    </lineage>
</organism>
<keyword evidence="11 21" id="KW-0479">Metal-binding</keyword>
<evidence type="ECO:0000256" key="4">
    <source>
        <dbReference type="ARBA" id="ARBA00009578"/>
    </source>
</evidence>
<comment type="subcellular location">
    <subcellularLocation>
        <location evidence="2">Cell membrane</location>
        <topology evidence="2">Multi-pass membrane protein</topology>
    </subcellularLocation>
</comment>
<dbReference type="PANTHER" id="PTHR10422:SF29">
    <property type="entry name" value="CYTOCHROME C OXIDASE SUBUNIT 1 HOMOLOG, BACTEROID"/>
    <property type="match status" value="1"/>
</dbReference>
<feature type="binding site" description="axial binding residue" evidence="21">
    <location>
        <position position="420"/>
    </location>
    <ligand>
        <name>heme b</name>
        <dbReference type="ChEBI" id="CHEBI:60344"/>
        <label>1; low-spin</label>
    </ligand>
    <ligandPart>
        <name>Fe</name>
        <dbReference type="ChEBI" id="CHEBI:18248"/>
    </ligandPart>
</feature>
<evidence type="ECO:0000313" key="25">
    <source>
        <dbReference type="EMBL" id="BCM87132.1"/>
    </source>
</evidence>
<evidence type="ECO:0000256" key="19">
    <source>
        <dbReference type="ARBA" id="ARBA00054378"/>
    </source>
</evidence>
<feature type="binding site" description="axial binding residue" evidence="21">
    <location>
        <position position="418"/>
    </location>
    <ligand>
        <name>heme b</name>
        <dbReference type="ChEBI" id="CHEBI:60344"/>
        <label>2; high-spin</label>
    </ligand>
    <ligandPart>
        <name>Fe</name>
        <dbReference type="ChEBI" id="CHEBI:18248"/>
    </ligandPart>
</feature>
<dbReference type="GO" id="GO:0006119">
    <property type="term" value="P:oxidative phosphorylation"/>
    <property type="evidence" value="ECO:0007669"/>
    <property type="project" value="UniProtKB-UniPathway"/>
</dbReference>
<evidence type="ECO:0000256" key="3">
    <source>
        <dbReference type="ARBA" id="ARBA00004673"/>
    </source>
</evidence>
<feature type="transmembrane region" description="Helical" evidence="23">
    <location>
        <begin position="199"/>
        <end position="221"/>
    </location>
</feature>
<comment type="cofactor">
    <cofactor evidence="21">
        <name>Cu(2+)</name>
        <dbReference type="ChEBI" id="CHEBI:29036"/>
    </cofactor>
    <text evidence="21">Binds 1 copper ion per subunit, denoted as copper B.</text>
</comment>
<gene>
    <name evidence="25" type="primary">fixN</name>
    <name evidence="25" type="ORF">mvi_55930</name>
</gene>
<accession>A0A8H8X042</accession>
<evidence type="ECO:0000256" key="20">
    <source>
        <dbReference type="ARBA" id="ARBA00078182"/>
    </source>
</evidence>
<keyword evidence="15 21" id="KW-0408">Iron</keyword>
<dbReference type="RefSeq" id="WP_207180209.1">
    <property type="nucleotide sequence ID" value="NZ_AP024145.1"/>
</dbReference>
<dbReference type="KEGG" id="mind:mvi_55930"/>
<feature type="binding site" evidence="21">
    <location>
        <position position="280"/>
    </location>
    <ligand>
        <name>Cu cation</name>
        <dbReference type="ChEBI" id="CHEBI:23378"/>
        <label>B</label>
    </ligand>
</feature>
<dbReference type="SUPFAM" id="SSF81442">
    <property type="entry name" value="Cytochrome c oxidase subunit I-like"/>
    <property type="match status" value="1"/>
</dbReference>
<evidence type="ECO:0000256" key="11">
    <source>
        <dbReference type="ARBA" id="ARBA00022723"/>
    </source>
</evidence>
<feature type="binding site" description="axial binding residue" evidence="21">
    <location>
        <position position="131"/>
    </location>
    <ligand>
        <name>heme b</name>
        <dbReference type="ChEBI" id="CHEBI:60344"/>
        <label>1; low-spin</label>
    </ligand>
    <ligandPart>
        <name>Fe</name>
        <dbReference type="ChEBI" id="CHEBI:18248"/>
    </ligandPart>
</feature>
<dbReference type="PANTHER" id="PTHR10422">
    <property type="entry name" value="CYTOCHROME C OXIDASE SUBUNIT 1"/>
    <property type="match status" value="1"/>
</dbReference>
<proteinExistence type="inferred from homology"/>
<comment type="pathway">
    <text evidence="3">Energy metabolism; oxidative phosphorylation.</text>
</comment>
<feature type="transmembrane region" description="Helical" evidence="23">
    <location>
        <begin position="164"/>
        <end position="187"/>
    </location>
</feature>
<comment type="cofactor">
    <cofactor evidence="21">
        <name>heme</name>
        <dbReference type="ChEBI" id="CHEBI:30413"/>
    </cofactor>
    <text evidence="21">Binds 2 heme groups per subunit, denoted as high- and low-spin.</text>
</comment>
<dbReference type="PROSITE" id="PS00077">
    <property type="entry name" value="COX1_CUB"/>
    <property type="match status" value="1"/>
</dbReference>
<dbReference type="InterPro" id="IPR023616">
    <property type="entry name" value="Cyt_c_oxase-like_su1_dom"/>
</dbReference>
<dbReference type="GO" id="GO:0005886">
    <property type="term" value="C:plasma membrane"/>
    <property type="evidence" value="ECO:0007669"/>
    <property type="project" value="UniProtKB-SubCell"/>
</dbReference>
<dbReference type="CDD" id="cd01661">
    <property type="entry name" value="cbb3_Oxidase_I"/>
    <property type="match status" value="1"/>
</dbReference>
<evidence type="ECO:0000256" key="23">
    <source>
        <dbReference type="SAM" id="Phobius"/>
    </source>
</evidence>
<dbReference type="AlphaFoldDB" id="A0A8H8X042"/>
<feature type="transmembrane region" description="Helical" evidence="23">
    <location>
        <begin position="422"/>
        <end position="444"/>
    </location>
</feature>
<feature type="transmembrane region" description="Helical" evidence="23">
    <location>
        <begin position="277"/>
        <end position="298"/>
    </location>
</feature>
<feature type="binding site" evidence="21">
    <location>
        <position position="330"/>
    </location>
    <ligand>
        <name>Cu cation</name>
        <dbReference type="ChEBI" id="CHEBI:23378"/>
        <label>B</label>
    </ligand>
</feature>
<keyword evidence="6 22" id="KW-0813">Transport</keyword>
<feature type="transmembrane region" description="Helical" evidence="23">
    <location>
        <begin position="505"/>
        <end position="526"/>
    </location>
</feature>
<dbReference type="InterPro" id="IPR036927">
    <property type="entry name" value="Cyt_c_oxase-like_su1_sf"/>
</dbReference>
<comment type="similarity">
    <text evidence="4 22">Belongs to the heme-copper respiratory oxidase family.</text>
</comment>
<evidence type="ECO:0000256" key="5">
    <source>
        <dbReference type="ARBA" id="ARBA00012949"/>
    </source>
</evidence>
<dbReference type="InterPro" id="IPR023615">
    <property type="entry name" value="Cyt_c_Oxase_su1_BS"/>
</dbReference>
<keyword evidence="9 22" id="KW-0679">Respiratory chain</keyword>
<feature type="transmembrane region" description="Helical" evidence="23">
    <location>
        <begin position="456"/>
        <end position="485"/>
    </location>
</feature>
<feature type="transmembrane region" description="Helical" evidence="23">
    <location>
        <begin position="347"/>
        <end position="367"/>
    </location>
</feature>
<keyword evidence="16" id="KW-0186">Copper</keyword>
<dbReference type="Proteomes" id="UP000663508">
    <property type="component" value="Chromosome"/>
</dbReference>
<dbReference type="Gene3D" id="1.20.210.10">
    <property type="entry name" value="Cytochrome c oxidase-like, subunit I domain"/>
    <property type="match status" value="1"/>
</dbReference>
<dbReference type="InterPro" id="IPR004677">
    <property type="entry name" value="Cyt_c_oxidase_cbb3_su1"/>
</dbReference>
<dbReference type="GO" id="GO:0020037">
    <property type="term" value="F:heme binding"/>
    <property type="evidence" value="ECO:0007669"/>
    <property type="project" value="InterPro"/>
</dbReference>
<feature type="transmembrane region" description="Helical" evidence="23">
    <location>
        <begin position="132"/>
        <end position="152"/>
    </location>
</feature>
<keyword evidence="10 22" id="KW-0812">Transmembrane</keyword>
<evidence type="ECO:0000256" key="6">
    <source>
        <dbReference type="ARBA" id="ARBA00022448"/>
    </source>
</evidence>
<feature type="binding site" evidence="21">
    <location>
        <position position="331"/>
    </location>
    <ligand>
        <name>Cu cation</name>
        <dbReference type="ChEBI" id="CHEBI:23378"/>
        <label>B</label>
    </ligand>
</feature>
<dbReference type="GO" id="GO:0015990">
    <property type="term" value="P:electron transport coupled proton transport"/>
    <property type="evidence" value="ECO:0007669"/>
    <property type="project" value="TreeGrafter"/>
</dbReference>
<name>A0A8H8X042_9HYPH</name>
<evidence type="ECO:0000256" key="13">
    <source>
        <dbReference type="ARBA" id="ARBA00022982"/>
    </source>
</evidence>
<reference evidence="25" key="1">
    <citation type="submission" date="2020-11" db="EMBL/GenBank/DDBJ databases">
        <title>Complete genome sequence of a novel pathogenic Methylobacterium strain isolated from rice in Vietnam.</title>
        <authorList>
            <person name="Lai K."/>
            <person name="Okazaki S."/>
            <person name="Higashi K."/>
            <person name="Mori H."/>
            <person name="Toyoda A."/>
            <person name="Kurokawa K."/>
        </authorList>
    </citation>
    <scope>NUCLEOTIDE SEQUENCE</scope>
    <source>
        <strain evidence="25">VL1</strain>
    </source>
</reference>
<comment type="function">
    <text evidence="19">Cytochrome c oxidase is the component of the respiratory chain that catalyzes the reduction of oxygen to water. Subunits 1-3 form the functional core of the enzyme complex. Co I is the catalytic subunit of the enzyme. Electrons originating in cytochrome c or a quinol are transferred to the bimetallic center formed by a high-spin heme and copper B.</text>
</comment>
<evidence type="ECO:0000313" key="26">
    <source>
        <dbReference type="Proteomes" id="UP000663508"/>
    </source>
</evidence>
<evidence type="ECO:0000256" key="18">
    <source>
        <dbReference type="ARBA" id="ARBA00047816"/>
    </source>
</evidence>
<feature type="transmembrane region" description="Helical" evidence="23">
    <location>
        <begin position="310"/>
        <end position="327"/>
    </location>
</feature>
<dbReference type="GO" id="GO:0046872">
    <property type="term" value="F:metal ion binding"/>
    <property type="evidence" value="ECO:0007669"/>
    <property type="project" value="UniProtKB-KW"/>
</dbReference>
<dbReference type="UniPathway" id="UPA00705"/>
<evidence type="ECO:0000256" key="22">
    <source>
        <dbReference type="RuleBase" id="RU000370"/>
    </source>
</evidence>
<comment type="cofactor">
    <cofactor evidence="1">
        <name>heme b</name>
        <dbReference type="ChEBI" id="CHEBI:60344"/>
    </cofactor>
</comment>
<evidence type="ECO:0000256" key="1">
    <source>
        <dbReference type="ARBA" id="ARBA00001970"/>
    </source>
</evidence>
<evidence type="ECO:0000259" key="24">
    <source>
        <dbReference type="PROSITE" id="PS50855"/>
    </source>
</evidence>
<evidence type="ECO:0000256" key="14">
    <source>
        <dbReference type="ARBA" id="ARBA00022989"/>
    </source>
</evidence>
<evidence type="ECO:0000256" key="7">
    <source>
        <dbReference type="ARBA" id="ARBA00022475"/>
    </source>
</evidence>
<evidence type="ECO:0000256" key="16">
    <source>
        <dbReference type="ARBA" id="ARBA00023008"/>
    </source>
</evidence>
<keyword evidence="12" id="KW-1278">Translocase</keyword>
<dbReference type="NCBIfam" id="TIGR00780">
    <property type="entry name" value="ccoN"/>
    <property type="match status" value="1"/>
</dbReference>
<comment type="catalytic activity">
    <reaction evidence="18">
        <text>4 Fe(II)-[cytochrome c] + O2 + 8 H(+)(in) = 4 Fe(III)-[cytochrome c] + 2 H2O + 4 H(+)(out)</text>
        <dbReference type="Rhea" id="RHEA:11436"/>
        <dbReference type="Rhea" id="RHEA-COMP:10350"/>
        <dbReference type="Rhea" id="RHEA-COMP:14399"/>
        <dbReference type="ChEBI" id="CHEBI:15377"/>
        <dbReference type="ChEBI" id="CHEBI:15378"/>
        <dbReference type="ChEBI" id="CHEBI:15379"/>
        <dbReference type="ChEBI" id="CHEBI:29033"/>
        <dbReference type="ChEBI" id="CHEBI:29034"/>
        <dbReference type="EC" id="7.1.1.9"/>
    </reaction>
</comment>
<evidence type="ECO:0000256" key="9">
    <source>
        <dbReference type="ARBA" id="ARBA00022660"/>
    </source>
</evidence>
<dbReference type="GO" id="GO:0004129">
    <property type="term" value="F:cytochrome-c oxidase activity"/>
    <property type="evidence" value="ECO:0007669"/>
    <property type="project" value="UniProtKB-EC"/>
</dbReference>
<evidence type="ECO:0000256" key="17">
    <source>
        <dbReference type="ARBA" id="ARBA00023136"/>
    </source>
</evidence>
<keyword evidence="7" id="KW-1003">Cell membrane</keyword>
<feature type="domain" description="Cytochrome oxidase subunit I profile" evidence="24">
    <location>
        <begin position="90"/>
        <end position="554"/>
    </location>
</feature>
<evidence type="ECO:0000256" key="10">
    <source>
        <dbReference type="ARBA" id="ARBA00022692"/>
    </source>
</evidence>
<dbReference type="PROSITE" id="PS50855">
    <property type="entry name" value="COX1"/>
    <property type="match status" value="1"/>
</dbReference>
<keyword evidence="8 21" id="KW-0349">Heme</keyword>
<evidence type="ECO:0000256" key="12">
    <source>
        <dbReference type="ARBA" id="ARBA00022967"/>
    </source>
</evidence>